<dbReference type="PANTHER" id="PTHR43289">
    <property type="entry name" value="MITOGEN-ACTIVATED PROTEIN KINASE KINASE KINASE 20-RELATED"/>
    <property type="match status" value="1"/>
</dbReference>
<evidence type="ECO:0000256" key="1">
    <source>
        <dbReference type="ARBA" id="ARBA00012513"/>
    </source>
</evidence>
<keyword evidence="8" id="KW-0472">Membrane</keyword>
<dbReference type="SUPFAM" id="SSF56112">
    <property type="entry name" value="Protein kinase-like (PK-like)"/>
    <property type="match status" value="1"/>
</dbReference>
<dbReference type="InterPro" id="IPR000719">
    <property type="entry name" value="Prot_kinase_dom"/>
</dbReference>
<dbReference type="SMART" id="SM00220">
    <property type="entry name" value="S_TKc"/>
    <property type="match status" value="1"/>
</dbReference>
<evidence type="ECO:0000256" key="8">
    <source>
        <dbReference type="SAM" id="Phobius"/>
    </source>
</evidence>
<comment type="caution">
    <text evidence="10">The sequence shown here is derived from an EMBL/GenBank/DDBJ whole genome shotgun (WGS) entry which is preliminary data.</text>
</comment>
<evidence type="ECO:0000256" key="5">
    <source>
        <dbReference type="ARBA" id="ARBA00022777"/>
    </source>
</evidence>
<dbReference type="InterPro" id="IPR011009">
    <property type="entry name" value="Kinase-like_dom_sf"/>
</dbReference>
<evidence type="ECO:0000256" key="7">
    <source>
        <dbReference type="PROSITE-ProRule" id="PRU10141"/>
    </source>
</evidence>
<dbReference type="InterPro" id="IPR017441">
    <property type="entry name" value="Protein_kinase_ATP_BS"/>
</dbReference>
<keyword evidence="3" id="KW-0808">Transferase</keyword>
<dbReference type="PROSITE" id="PS50011">
    <property type="entry name" value="PROTEIN_KINASE_DOM"/>
    <property type="match status" value="1"/>
</dbReference>
<dbReference type="RefSeq" id="WP_224122523.1">
    <property type="nucleotide sequence ID" value="NZ_JAIQZJ010000003.1"/>
</dbReference>
<dbReference type="PROSITE" id="PS00108">
    <property type="entry name" value="PROTEIN_KINASE_ST"/>
    <property type="match status" value="1"/>
</dbReference>
<feature type="transmembrane region" description="Helical" evidence="8">
    <location>
        <begin position="277"/>
        <end position="300"/>
    </location>
</feature>
<sequence length="301" mass="31775">MTEGTAVAGRYVLLDRVGTGGMGAVWRARDVRAAPGQDGVVAVKVLGGHDASMLLRFVREQSVRIRHPHVVAPTGWAAEDHQVVLAMDLVRGGSVADLLLETGALPASYAAVLLDQLLQALTAVHAAGVVHRDVKPANLLLEPGSPYLRLGDFGVAVAVDDIRLTRDRGVVGTDGYLAPEVLAGAPPEPRHDLYAVGVVASQLLTGRPPRPGVRPLVPEGPLRPWAEALTEPDPDLRPPSAAIALERLRRIEVPPDLPWPTVPDRVGDPPRPTGPRWPVVVSAASLVVIVGCLVAIGLMLT</sequence>
<feature type="domain" description="Protein kinase" evidence="9">
    <location>
        <begin position="11"/>
        <end position="301"/>
    </location>
</feature>
<name>A0ABS7UAX7_9ACTN</name>
<dbReference type="Gene3D" id="3.30.200.20">
    <property type="entry name" value="Phosphorylase Kinase, domain 1"/>
    <property type="match status" value="1"/>
</dbReference>
<evidence type="ECO:0000256" key="6">
    <source>
        <dbReference type="ARBA" id="ARBA00022840"/>
    </source>
</evidence>
<keyword evidence="8" id="KW-0812">Transmembrane</keyword>
<evidence type="ECO:0000313" key="10">
    <source>
        <dbReference type="EMBL" id="MBZ5738153.1"/>
    </source>
</evidence>
<dbReference type="PROSITE" id="PS00107">
    <property type="entry name" value="PROTEIN_KINASE_ATP"/>
    <property type="match status" value="1"/>
</dbReference>
<gene>
    <name evidence="10" type="ORF">K8U61_08255</name>
</gene>
<evidence type="ECO:0000256" key="2">
    <source>
        <dbReference type="ARBA" id="ARBA00022527"/>
    </source>
</evidence>
<feature type="binding site" evidence="7">
    <location>
        <position position="44"/>
    </location>
    <ligand>
        <name>ATP</name>
        <dbReference type="ChEBI" id="CHEBI:30616"/>
    </ligand>
</feature>
<dbReference type="GO" id="GO:0004674">
    <property type="term" value="F:protein serine/threonine kinase activity"/>
    <property type="evidence" value="ECO:0007669"/>
    <property type="project" value="UniProtKB-KW"/>
</dbReference>
<evidence type="ECO:0000256" key="3">
    <source>
        <dbReference type="ARBA" id="ARBA00022679"/>
    </source>
</evidence>
<proteinExistence type="predicted"/>
<dbReference type="EC" id="2.7.11.1" evidence="1"/>
<dbReference type="InterPro" id="IPR008271">
    <property type="entry name" value="Ser/Thr_kinase_AS"/>
</dbReference>
<evidence type="ECO:0000313" key="11">
    <source>
        <dbReference type="Proteomes" id="UP000780875"/>
    </source>
</evidence>
<keyword evidence="6 7" id="KW-0067">ATP-binding</keyword>
<dbReference type="EMBL" id="JAIQZJ010000003">
    <property type="protein sequence ID" value="MBZ5738153.1"/>
    <property type="molecule type" value="Genomic_DNA"/>
</dbReference>
<keyword evidence="2 10" id="KW-0723">Serine/threonine-protein kinase</keyword>
<dbReference type="PANTHER" id="PTHR43289:SF6">
    <property type="entry name" value="SERINE_THREONINE-PROTEIN KINASE NEKL-3"/>
    <property type="match status" value="1"/>
</dbReference>
<accession>A0ABS7UAX7</accession>
<evidence type="ECO:0000256" key="4">
    <source>
        <dbReference type="ARBA" id="ARBA00022741"/>
    </source>
</evidence>
<organism evidence="10 11">
    <name type="scientific">Nocardioides mangrovi</name>
    <dbReference type="NCBI Taxonomy" id="2874580"/>
    <lineage>
        <taxon>Bacteria</taxon>
        <taxon>Bacillati</taxon>
        <taxon>Actinomycetota</taxon>
        <taxon>Actinomycetes</taxon>
        <taxon>Propionibacteriales</taxon>
        <taxon>Nocardioidaceae</taxon>
        <taxon>Nocardioides</taxon>
    </lineage>
</organism>
<keyword evidence="5 10" id="KW-0418">Kinase</keyword>
<dbReference type="Pfam" id="PF00069">
    <property type="entry name" value="Pkinase"/>
    <property type="match status" value="1"/>
</dbReference>
<protein>
    <recommendedName>
        <fullName evidence="1">non-specific serine/threonine protein kinase</fullName>
        <ecNumber evidence="1">2.7.11.1</ecNumber>
    </recommendedName>
</protein>
<evidence type="ECO:0000259" key="9">
    <source>
        <dbReference type="PROSITE" id="PS50011"/>
    </source>
</evidence>
<dbReference type="Gene3D" id="1.10.510.10">
    <property type="entry name" value="Transferase(Phosphotransferase) domain 1"/>
    <property type="match status" value="1"/>
</dbReference>
<reference evidence="10 11" key="1">
    <citation type="submission" date="2021-09" db="EMBL/GenBank/DDBJ databases">
        <title>Whole genome sequence of Nocardioides sp. GBK3QG-3.</title>
        <authorList>
            <person name="Tuo L."/>
        </authorList>
    </citation>
    <scope>NUCLEOTIDE SEQUENCE [LARGE SCALE GENOMIC DNA]</scope>
    <source>
        <strain evidence="10 11">GBK3QG-3</strain>
    </source>
</reference>
<keyword evidence="11" id="KW-1185">Reference proteome</keyword>
<dbReference type="CDD" id="cd14014">
    <property type="entry name" value="STKc_PknB_like"/>
    <property type="match status" value="1"/>
</dbReference>
<dbReference type="Proteomes" id="UP000780875">
    <property type="component" value="Unassembled WGS sequence"/>
</dbReference>
<keyword evidence="4 7" id="KW-0547">Nucleotide-binding</keyword>
<keyword evidence="8" id="KW-1133">Transmembrane helix</keyword>